<dbReference type="STRING" id="2018661.A0A2A2LS15"/>
<sequence>MRTIIIVLWKYRLSLSKYVPNPHVRLIVVAPQRMLCDERNIDVYYQVEPPIRDHHHCQLIQKVRELCSMLATTDRRIVVFEKALQQPIAQIRMELDIEGMKPNELDRVLSIRNNHSVPRRNGFSTLRQCSLSGNPQPEHWLETVTSQRDSVSHNEQFVVEEYVENGHEFCSLFTAKRGLIGCIASTETHRAVLECIQNQQSYALEYLSANQTRDYLPGLESFSVQVIKSVFSSDYLGVLFIRGYYKDHNDIFLFGFSFEPDCETYRLLCAQADCPWEDIAIESQFNLHENNKNGMKSASPPSSNKQIHSCVVNFPTAEGVLIHQATIPKRQSDIRVAWRVPEGQEMKNADTMDDNVLQVFLWGENRMQLLADCSHVLQYTDITIDKNILSDKHSACRKNASNRLNAKELVRSCTTAD</sequence>
<proteinExistence type="predicted"/>
<dbReference type="OrthoDB" id="5790559at2759"/>
<reference evidence="1 2" key="1">
    <citation type="journal article" date="2017" name="Curr. Biol.">
        <title>Genome architecture and evolution of a unichromosomal asexual nematode.</title>
        <authorList>
            <person name="Fradin H."/>
            <person name="Zegar C."/>
            <person name="Gutwein M."/>
            <person name="Lucas J."/>
            <person name="Kovtun M."/>
            <person name="Corcoran D."/>
            <person name="Baugh L.R."/>
            <person name="Kiontke K."/>
            <person name="Gunsalus K."/>
            <person name="Fitch D.H."/>
            <person name="Piano F."/>
        </authorList>
    </citation>
    <scope>NUCLEOTIDE SEQUENCE [LARGE SCALE GENOMIC DNA]</scope>
    <source>
        <strain evidence="1">PF1309</strain>
    </source>
</reference>
<name>A0A2A2LS15_9BILA</name>
<keyword evidence="2" id="KW-1185">Reference proteome</keyword>
<gene>
    <name evidence="1" type="ORF">WR25_24384</name>
</gene>
<dbReference type="AlphaFoldDB" id="A0A2A2LS15"/>
<comment type="caution">
    <text evidence="1">The sequence shown here is derived from an EMBL/GenBank/DDBJ whole genome shotgun (WGS) entry which is preliminary data.</text>
</comment>
<evidence type="ECO:0000313" key="2">
    <source>
        <dbReference type="Proteomes" id="UP000218231"/>
    </source>
</evidence>
<evidence type="ECO:0000313" key="1">
    <source>
        <dbReference type="EMBL" id="PAV88950.1"/>
    </source>
</evidence>
<dbReference type="EMBL" id="LIAE01006483">
    <property type="protein sequence ID" value="PAV88950.1"/>
    <property type="molecule type" value="Genomic_DNA"/>
</dbReference>
<dbReference type="Proteomes" id="UP000218231">
    <property type="component" value="Unassembled WGS sequence"/>
</dbReference>
<organism evidence="1 2">
    <name type="scientific">Diploscapter pachys</name>
    <dbReference type="NCBI Taxonomy" id="2018661"/>
    <lineage>
        <taxon>Eukaryota</taxon>
        <taxon>Metazoa</taxon>
        <taxon>Ecdysozoa</taxon>
        <taxon>Nematoda</taxon>
        <taxon>Chromadorea</taxon>
        <taxon>Rhabditida</taxon>
        <taxon>Rhabditina</taxon>
        <taxon>Rhabditomorpha</taxon>
        <taxon>Rhabditoidea</taxon>
        <taxon>Rhabditidae</taxon>
        <taxon>Diploscapter</taxon>
    </lineage>
</organism>
<protein>
    <submittedName>
        <fullName evidence="1">Uncharacterized protein</fullName>
    </submittedName>
</protein>
<accession>A0A2A2LS15</accession>